<comment type="caution">
    <text evidence="11">The sequence shown here is derived from an EMBL/GenBank/DDBJ whole genome shotgun (WGS) entry which is preliminary data.</text>
</comment>
<feature type="domain" description="Helicase ATP-binding" evidence="8">
    <location>
        <begin position="32"/>
        <end position="203"/>
    </location>
</feature>
<evidence type="ECO:0000259" key="8">
    <source>
        <dbReference type="PROSITE" id="PS51192"/>
    </source>
</evidence>
<keyword evidence="3 11" id="KW-0347">Helicase</keyword>
<dbReference type="PANTHER" id="PTHR47959">
    <property type="entry name" value="ATP-DEPENDENT RNA HELICASE RHLE-RELATED"/>
    <property type="match status" value="1"/>
</dbReference>
<evidence type="ECO:0000259" key="9">
    <source>
        <dbReference type="PROSITE" id="PS51194"/>
    </source>
</evidence>
<reference evidence="11 12" key="1">
    <citation type="submission" date="2020-11" db="EMBL/GenBank/DDBJ databases">
        <title>Winogradskyella marina sp. nov., isolated from marine sediment.</title>
        <authorList>
            <person name="Bo J."/>
            <person name="Wang S."/>
            <person name="Song X."/>
            <person name="Du Z."/>
        </authorList>
    </citation>
    <scope>NUCLEOTIDE SEQUENCE [LARGE SCALE GENOMIC DNA]</scope>
    <source>
        <strain evidence="11 12">F6397</strain>
    </source>
</reference>
<dbReference type="InterPro" id="IPR050079">
    <property type="entry name" value="DEAD_box_RNA_helicase"/>
</dbReference>
<dbReference type="GO" id="GO:0004386">
    <property type="term" value="F:helicase activity"/>
    <property type="evidence" value="ECO:0007669"/>
    <property type="project" value="UniProtKB-KW"/>
</dbReference>
<evidence type="ECO:0000256" key="6">
    <source>
        <dbReference type="PROSITE-ProRule" id="PRU00552"/>
    </source>
</evidence>
<dbReference type="EMBL" id="JADOET010000006">
    <property type="protein sequence ID" value="MBF8149966.1"/>
    <property type="molecule type" value="Genomic_DNA"/>
</dbReference>
<proteinExistence type="inferred from homology"/>
<dbReference type="InterPro" id="IPR027417">
    <property type="entry name" value="P-loop_NTPase"/>
</dbReference>
<evidence type="ECO:0000256" key="5">
    <source>
        <dbReference type="ARBA" id="ARBA00038437"/>
    </source>
</evidence>
<evidence type="ECO:0000313" key="11">
    <source>
        <dbReference type="EMBL" id="MBF8149966.1"/>
    </source>
</evidence>
<dbReference type="SUPFAM" id="SSF52540">
    <property type="entry name" value="P-loop containing nucleoside triphosphate hydrolases"/>
    <property type="match status" value="1"/>
</dbReference>
<dbReference type="SMART" id="SM00490">
    <property type="entry name" value="HELICc"/>
    <property type="match status" value="1"/>
</dbReference>
<feature type="domain" description="DEAD-box RNA helicase Q" evidence="10">
    <location>
        <begin position="1"/>
        <end position="29"/>
    </location>
</feature>
<dbReference type="SMART" id="SM00487">
    <property type="entry name" value="DEXDc"/>
    <property type="match status" value="1"/>
</dbReference>
<dbReference type="InterPro" id="IPR014014">
    <property type="entry name" value="RNA_helicase_DEAD_Q_motif"/>
</dbReference>
<dbReference type="Gene3D" id="3.40.50.300">
    <property type="entry name" value="P-loop containing nucleotide triphosphate hydrolases"/>
    <property type="match status" value="2"/>
</dbReference>
<feature type="domain" description="Helicase C-terminal" evidence="9">
    <location>
        <begin position="231"/>
        <end position="377"/>
    </location>
</feature>
<evidence type="ECO:0000256" key="7">
    <source>
        <dbReference type="SAM" id="MobiDB-lite"/>
    </source>
</evidence>
<dbReference type="Pfam" id="PF00270">
    <property type="entry name" value="DEAD"/>
    <property type="match status" value="1"/>
</dbReference>
<evidence type="ECO:0000256" key="3">
    <source>
        <dbReference type="ARBA" id="ARBA00022806"/>
    </source>
</evidence>
<evidence type="ECO:0000313" key="12">
    <source>
        <dbReference type="Proteomes" id="UP000611215"/>
    </source>
</evidence>
<name>A0ABS0EMN4_9FLAO</name>
<evidence type="ECO:0000256" key="4">
    <source>
        <dbReference type="ARBA" id="ARBA00022840"/>
    </source>
</evidence>
<dbReference type="PROSITE" id="PS51194">
    <property type="entry name" value="HELICASE_CTER"/>
    <property type="match status" value="1"/>
</dbReference>
<dbReference type="PROSITE" id="PS51192">
    <property type="entry name" value="HELICASE_ATP_BIND_1"/>
    <property type="match status" value="1"/>
</dbReference>
<accession>A0ABS0EMN4</accession>
<dbReference type="InterPro" id="IPR011545">
    <property type="entry name" value="DEAD/DEAH_box_helicase_dom"/>
</dbReference>
<keyword evidence="4" id="KW-0067">ATP-binding</keyword>
<dbReference type="InterPro" id="IPR014001">
    <property type="entry name" value="Helicase_ATP-bd"/>
</dbReference>
<dbReference type="Pfam" id="PF00271">
    <property type="entry name" value="Helicase_C"/>
    <property type="match status" value="1"/>
</dbReference>
<keyword evidence="2" id="KW-0378">Hydrolase</keyword>
<evidence type="ECO:0000259" key="10">
    <source>
        <dbReference type="PROSITE" id="PS51195"/>
    </source>
</evidence>
<comment type="similarity">
    <text evidence="5">Belongs to the DEAD box helicase family.</text>
</comment>
<dbReference type="InterPro" id="IPR044742">
    <property type="entry name" value="DEAD/DEAH_RhlB"/>
</dbReference>
<protein>
    <submittedName>
        <fullName evidence="11">DEAD/DEAH box helicase</fullName>
    </submittedName>
</protein>
<dbReference type="Proteomes" id="UP000611215">
    <property type="component" value="Unassembled WGS sequence"/>
</dbReference>
<keyword evidence="12" id="KW-1185">Reference proteome</keyword>
<evidence type="ECO:0000256" key="1">
    <source>
        <dbReference type="ARBA" id="ARBA00022741"/>
    </source>
</evidence>
<dbReference type="PANTHER" id="PTHR47959:SF13">
    <property type="entry name" value="ATP-DEPENDENT RNA HELICASE RHLE"/>
    <property type="match status" value="1"/>
</dbReference>
<keyword evidence="1" id="KW-0547">Nucleotide-binding</keyword>
<gene>
    <name evidence="11" type="ORF">ITJ86_08650</name>
</gene>
<dbReference type="RefSeq" id="WP_195871241.1">
    <property type="nucleotide sequence ID" value="NZ_JADOET010000006.1"/>
</dbReference>
<dbReference type="CDD" id="cd00268">
    <property type="entry name" value="DEADc"/>
    <property type="match status" value="1"/>
</dbReference>
<evidence type="ECO:0000256" key="2">
    <source>
        <dbReference type="ARBA" id="ARBA00022801"/>
    </source>
</evidence>
<feature type="region of interest" description="Disordered" evidence="7">
    <location>
        <begin position="382"/>
        <end position="449"/>
    </location>
</feature>
<dbReference type="CDD" id="cd18787">
    <property type="entry name" value="SF2_C_DEAD"/>
    <property type="match status" value="1"/>
</dbReference>
<sequence length="449" mass="51613">MTFQDLNLNTPLYNALDDLGFTTPTPIQEESFSVVASGKDVVGIAQTGTGKTLAYMLPILRNLKFSKQDNPRVLVLVPTRELVVQVVSEIEKFSKYINNRVLGVYGGTNINTQKQAVAQGQDIIVATPGRLYDLAVSRVLQLKSIQKLVIDEVDVMLDLGFRHQLLNIFDILPPRRQNIMYSATMTKDVDDLITDFFKNPTKIAIAVSGTPLENIKQQRFDVPNFYTKVNLLEHLLRDKDNFSRVLIFVAYKKMADRLFDKLEELFPSETCVIHSNKTQNYRLRSIEQFREGENRLLVATDVMARGLDIEDVSHVINFDTPDYPENYMHRIGRTGRAEQEGHTILFSTETEQEGLERIEELMQMNIETLQIPEDVTISTELIEEERPQIRERNNPTKRRDEDAPGPAFHEKKEKNQKENLGGSYKFKIAAKYKKPKTRGDKNYNRRNKK</sequence>
<dbReference type="PROSITE" id="PS51195">
    <property type="entry name" value="Q_MOTIF"/>
    <property type="match status" value="1"/>
</dbReference>
<feature type="compositionally biased region" description="Basic and acidic residues" evidence="7">
    <location>
        <begin position="384"/>
        <end position="417"/>
    </location>
</feature>
<organism evidence="11 12">
    <name type="scientific">Winogradskyella marina</name>
    <dbReference type="NCBI Taxonomy" id="2785530"/>
    <lineage>
        <taxon>Bacteria</taxon>
        <taxon>Pseudomonadati</taxon>
        <taxon>Bacteroidota</taxon>
        <taxon>Flavobacteriia</taxon>
        <taxon>Flavobacteriales</taxon>
        <taxon>Flavobacteriaceae</taxon>
        <taxon>Winogradskyella</taxon>
    </lineage>
</organism>
<dbReference type="InterPro" id="IPR001650">
    <property type="entry name" value="Helicase_C-like"/>
</dbReference>
<feature type="short sequence motif" description="Q motif" evidence="6">
    <location>
        <begin position="1"/>
        <end position="29"/>
    </location>
</feature>